<reference evidence="1 2" key="1">
    <citation type="submission" date="2024-09" db="EMBL/GenBank/DDBJ databases">
        <authorList>
            <person name="Sun Q."/>
            <person name="Mori K."/>
        </authorList>
    </citation>
    <scope>NUCLEOTIDE SEQUENCE [LARGE SCALE GENOMIC DNA]</scope>
    <source>
        <strain evidence="1 2">CCM 8677</strain>
    </source>
</reference>
<accession>A0ABV6IJ25</accession>
<sequence>MKFVINEQGGIIGYTNDPLANGPDVPEDFIEDNLDCYVVANDIASLDLSLLLAKAKKQGIVKIKLMAQKLIEATDWKLQRAKERDQGGWGTLSDIDHVLAERESIRRSSDAAEVSLNQLATIEEVQAFTWSVNVNVSPAMRLTRGEFLDRFTELETVNIVAAAETNATLKAWLLRMENGEWVIRNQAIPGLEALEIAGLLAPGRAAEILA</sequence>
<organism evidence="1 2">
    <name type="scientific">Undibacterium danionis</name>
    <dbReference type="NCBI Taxonomy" id="1812100"/>
    <lineage>
        <taxon>Bacteria</taxon>
        <taxon>Pseudomonadati</taxon>
        <taxon>Pseudomonadota</taxon>
        <taxon>Betaproteobacteria</taxon>
        <taxon>Burkholderiales</taxon>
        <taxon>Oxalobacteraceae</taxon>
        <taxon>Undibacterium</taxon>
    </lineage>
</organism>
<name>A0ABV6IJ25_9BURK</name>
<keyword evidence="2" id="KW-1185">Reference proteome</keyword>
<dbReference type="Proteomes" id="UP001589844">
    <property type="component" value="Unassembled WGS sequence"/>
</dbReference>
<gene>
    <name evidence="1" type="ORF">ACFFJH_18585</name>
</gene>
<evidence type="ECO:0000313" key="1">
    <source>
        <dbReference type="EMBL" id="MFC0351831.1"/>
    </source>
</evidence>
<protein>
    <submittedName>
        <fullName evidence="1">Uncharacterized protein</fullName>
    </submittedName>
</protein>
<dbReference type="EMBL" id="JBHLXJ010000033">
    <property type="protein sequence ID" value="MFC0351831.1"/>
    <property type="molecule type" value="Genomic_DNA"/>
</dbReference>
<comment type="caution">
    <text evidence="1">The sequence shown here is derived from an EMBL/GenBank/DDBJ whole genome shotgun (WGS) entry which is preliminary data.</text>
</comment>
<evidence type="ECO:0000313" key="2">
    <source>
        <dbReference type="Proteomes" id="UP001589844"/>
    </source>
</evidence>
<dbReference type="RefSeq" id="WP_390214540.1">
    <property type="nucleotide sequence ID" value="NZ_JBHLXJ010000033.1"/>
</dbReference>
<proteinExistence type="predicted"/>